<evidence type="ECO:0000313" key="3">
    <source>
        <dbReference type="Proteomes" id="UP000719412"/>
    </source>
</evidence>
<reference evidence="2" key="2">
    <citation type="submission" date="2021-08" db="EMBL/GenBank/DDBJ databases">
        <authorList>
            <person name="Eriksson T."/>
        </authorList>
    </citation>
    <scope>NUCLEOTIDE SEQUENCE</scope>
    <source>
        <strain evidence="2">Stoneville</strain>
        <tissue evidence="2">Whole head</tissue>
    </source>
</reference>
<dbReference type="EMBL" id="JABDTM020027163">
    <property type="protein sequence ID" value="KAH0810930.1"/>
    <property type="molecule type" value="Genomic_DNA"/>
</dbReference>
<feature type="compositionally biased region" description="Basic residues" evidence="1">
    <location>
        <begin position="311"/>
        <end position="321"/>
    </location>
</feature>
<evidence type="ECO:0000313" key="2">
    <source>
        <dbReference type="EMBL" id="KAH0810930.1"/>
    </source>
</evidence>
<dbReference type="AlphaFoldDB" id="A0A8J6HA68"/>
<proteinExistence type="predicted"/>
<accession>A0A8J6HA68</accession>
<dbReference type="Proteomes" id="UP000719412">
    <property type="component" value="Unassembled WGS sequence"/>
</dbReference>
<reference evidence="2" key="1">
    <citation type="journal article" date="2020" name="J Insects Food Feed">
        <title>The yellow mealworm (Tenebrio molitor) genome: a resource for the emerging insects as food and feed industry.</title>
        <authorList>
            <person name="Eriksson T."/>
            <person name="Andere A."/>
            <person name="Kelstrup H."/>
            <person name="Emery V."/>
            <person name="Picard C."/>
        </authorList>
    </citation>
    <scope>NUCLEOTIDE SEQUENCE</scope>
    <source>
        <strain evidence="2">Stoneville</strain>
        <tissue evidence="2">Whole head</tissue>
    </source>
</reference>
<feature type="region of interest" description="Disordered" evidence="1">
    <location>
        <begin position="338"/>
        <end position="367"/>
    </location>
</feature>
<organism evidence="2 3">
    <name type="scientific">Tenebrio molitor</name>
    <name type="common">Yellow mealworm beetle</name>
    <dbReference type="NCBI Taxonomy" id="7067"/>
    <lineage>
        <taxon>Eukaryota</taxon>
        <taxon>Metazoa</taxon>
        <taxon>Ecdysozoa</taxon>
        <taxon>Arthropoda</taxon>
        <taxon>Hexapoda</taxon>
        <taxon>Insecta</taxon>
        <taxon>Pterygota</taxon>
        <taxon>Neoptera</taxon>
        <taxon>Endopterygota</taxon>
        <taxon>Coleoptera</taxon>
        <taxon>Polyphaga</taxon>
        <taxon>Cucujiformia</taxon>
        <taxon>Tenebrionidae</taxon>
        <taxon>Tenebrio</taxon>
    </lineage>
</organism>
<sequence length="444" mass="50206">MSPFLDLTSQPSGTLTTSIFSSFSLALSSEAARPTARASATNVNLNMTRQTTQQHCSMHDQEGRHETATMLRRRHCSVFVFAVPPDGDGRFESHRSGAHWRVRTRDGSRIRVGPRRRSGAHGKSEIRQRLSPTMDAAWSRRKNFEIYSWPSPEKTLFNVSSALCGVRFGRLRIWNVFKPGNLVVFKFFMKPKRPYKSVAEIRNYYTATSRLDDGFPPGKSPIRRFRQSRNYFRKATRGPAHVYILKSAQLFFSFSLGDKATAAAYRRQKAMTSLVMDNHKSYDLQENCKTSSYPEVQFRQKSPGDASETQRKKRAKNRLSNRRSTGFVFEDEIEAAMKLGPEGDTPDRTKQTGNTTKSSQLREPDKFVKNSVGDRAKPCRVVCSRGRANGGHVNLAFVATDGWRRGSQMSCTSEINTPFLIPSPFPNSMGVPFGPFRRPPEKPP</sequence>
<dbReference type="Gene3D" id="6.10.140.390">
    <property type="match status" value="1"/>
</dbReference>
<protein>
    <submittedName>
        <fullName evidence="2">Uncharacterized protein</fullName>
    </submittedName>
</protein>
<comment type="caution">
    <text evidence="2">The sequence shown here is derived from an EMBL/GenBank/DDBJ whole genome shotgun (WGS) entry which is preliminary data.</text>
</comment>
<name>A0A8J6HA68_TENMO</name>
<feature type="region of interest" description="Disordered" evidence="1">
    <location>
        <begin position="293"/>
        <end position="323"/>
    </location>
</feature>
<gene>
    <name evidence="2" type="ORF">GEV33_011861</name>
</gene>
<evidence type="ECO:0000256" key="1">
    <source>
        <dbReference type="SAM" id="MobiDB-lite"/>
    </source>
</evidence>
<keyword evidence="3" id="KW-1185">Reference proteome</keyword>